<dbReference type="PANTHER" id="PTHR21141">
    <property type="entry name" value="60S ACIDIC RIBOSOMAL PROTEIN FAMILY MEMBER"/>
    <property type="match status" value="1"/>
</dbReference>
<sequence length="864" mass="91065">MRYIAAYLLLQIGGNASPSAADIKSLLSTVSVEADDERLDKLISELKGKSIDELIAEGNSKLSSVPSGGAAAASSGGAGGAAPAAAAAEEKKEEKEEEKEESDDDMGFGDFSSVDQKGCFSSTMAPPPAPLLLDALDAFPTPPTFIPSPSTPQFSNPPPSRPPMGPLPPVPGPSRISDADTLLFLQSTGASRSRRSSKASYTTHRDSMASTRSDSLLSVSTSSIRSSPQTPDSPPHSLSRPSLVFSVDEDAEGRDDLLANAPLLQKAPLDDDLTLEDLSVPVPLVMPSARVPRTTPPRTHQPKRESISLSSVAIPTTNDSDTEPDFDALDSPAEEARAVSPDISTILATTPRPKLSNLSRPRTASSEPWEEDFIDDYGKQRDTMYSVSSKKGSVFAFGFPEVPESDEGPPPDIRWDDNQDSDSDIDLHTSLPQLMLQHGFLSAQSKLLTPNKPPSLSPSPSTTTFGKKAQQPPRDTRDTPKRRVRHRDGKLLRGGIGLTTGLGWSDSEDEGAASALTRRISSLDLNRSRSQLGLSRSSSMATSARTSTFSRTTSRARRTQSEHNDSDTDEFGMRTRKDSAPPSSWTRRSEPASRLARAQSQSSLGRMSSIRSEDSNHTATSASTTTSQLSLPLMRSRSRVLRVMAADKEKPLPTTPALQRGASNASLMRPRAVTGVTRLTIKPPSTTSDFAMQSTPQPGSRVTASAPTTPQTSGLPTPSRSLRPLRLQPRQTVTGGDRAPVPVPAVIAVGGLSASTSTSSESSVSSAGGVSASTSGTSVSLLTPSSSYGSPPSPSLTPTSGGFPYIVPSPTTPTTPGYDASGIARPRPRTGTGMVYRSSYAPMGGAGRVPVTTRAPSKAVGLAL</sequence>
<keyword evidence="2 5" id="KW-0689">Ribosomal protein</keyword>
<feature type="compositionally biased region" description="Low complexity" evidence="4">
    <location>
        <begin position="529"/>
        <end position="553"/>
    </location>
</feature>
<feature type="compositionally biased region" description="Polar residues" evidence="4">
    <location>
        <begin position="307"/>
        <end position="319"/>
    </location>
</feature>
<evidence type="ECO:0000256" key="1">
    <source>
        <dbReference type="ARBA" id="ARBA00005436"/>
    </source>
</evidence>
<dbReference type="Gene3D" id="1.10.10.1410">
    <property type="match status" value="1"/>
</dbReference>
<comment type="similarity">
    <text evidence="1">Belongs to the eukaryotic ribosomal protein P1/P2 family.</text>
</comment>
<dbReference type="PANTHER" id="PTHR21141:SF5">
    <property type="entry name" value="LARGE RIBOSOMAL SUBUNIT PROTEIN P2"/>
    <property type="match status" value="1"/>
</dbReference>
<feature type="compositionally biased region" description="Low complexity" evidence="4">
    <location>
        <begin position="592"/>
        <end position="604"/>
    </location>
</feature>
<feature type="compositionally biased region" description="Acidic residues" evidence="4">
    <location>
        <begin position="95"/>
        <end position="107"/>
    </location>
</feature>
<feature type="compositionally biased region" description="Polar residues" evidence="4">
    <location>
        <begin position="683"/>
        <end position="714"/>
    </location>
</feature>
<feature type="compositionally biased region" description="Low complexity" evidence="4">
    <location>
        <begin position="715"/>
        <end position="725"/>
    </location>
</feature>
<name>A0ABQ0L6G6_MYCCL</name>
<dbReference type="EMBL" id="DF842749">
    <property type="protein sequence ID" value="GAT46739.1"/>
    <property type="molecule type" value="Genomic_DNA"/>
</dbReference>
<gene>
    <name evidence="5" type="ORF">MCHLO_04238</name>
</gene>
<feature type="region of interest" description="Disordered" evidence="4">
    <location>
        <begin position="681"/>
        <end position="725"/>
    </location>
</feature>
<feature type="region of interest" description="Disordered" evidence="4">
    <location>
        <begin position="646"/>
        <end position="665"/>
    </location>
</feature>
<feature type="compositionally biased region" description="Low complexity" evidence="4">
    <location>
        <begin position="66"/>
        <end position="87"/>
    </location>
</feature>
<feature type="region of interest" description="Disordered" evidence="4">
    <location>
        <begin position="754"/>
        <end position="832"/>
    </location>
</feature>
<feature type="compositionally biased region" description="Basic and acidic residues" evidence="4">
    <location>
        <begin position="559"/>
        <end position="579"/>
    </location>
</feature>
<organism evidence="5 6">
    <name type="scientific">Mycena chlorophos</name>
    <name type="common">Agaric fungus</name>
    <name type="synonym">Agaricus chlorophos</name>
    <dbReference type="NCBI Taxonomy" id="658473"/>
    <lineage>
        <taxon>Eukaryota</taxon>
        <taxon>Fungi</taxon>
        <taxon>Dikarya</taxon>
        <taxon>Basidiomycota</taxon>
        <taxon>Agaricomycotina</taxon>
        <taxon>Agaricomycetes</taxon>
        <taxon>Agaricomycetidae</taxon>
        <taxon>Agaricales</taxon>
        <taxon>Marasmiineae</taxon>
        <taxon>Mycenaceae</taxon>
        <taxon>Mycena</taxon>
    </lineage>
</organism>
<evidence type="ECO:0000256" key="3">
    <source>
        <dbReference type="ARBA" id="ARBA00023274"/>
    </source>
</evidence>
<dbReference type="GO" id="GO:0005840">
    <property type="term" value="C:ribosome"/>
    <property type="evidence" value="ECO:0007669"/>
    <property type="project" value="UniProtKB-KW"/>
</dbReference>
<keyword evidence="6" id="KW-1185">Reference proteome</keyword>
<dbReference type="CDD" id="cd05833">
    <property type="entry name" value="Ribosomal_P2"/>
    <property type="match status" value="1"/>
</dbReference>
<evidence type="ECO:0000313" key="6">
    <source>
        <dbReference type="Proteomes" id="UP000815677"/>
    </source>
</evidence>
<keyword evidence="3" id="KW-0687">Ribonucleoprotein</keyword>
<feature type="compositionally biased region" description="Low complexity" evidence="4">
    <location>
        <begin position="618"/>
        <end position="627"/>
    </location>
</feature>
<dbReference type="InterPro" id="IPR044076">
    <property type="entry name" value="Ribosomal_P2"/>
</dbReference>
<feature type="region of interest" description="Disordered" evidence="4">
    <location>
        <begin position="59"/>
        <end position="248"/>
    </location>
</feature>
<dbReference type="InterPro" id="IPR027534">
    <property type="entry name" value="Ribosomal_P1/P2"/>
</dbReference>
<dbReference type="Pfam" id="PF00428">
    <property type="entry name" value="Ribosomal_60s"/>
    <property type="match status" value="1"/>
</dbReference>
<feature type="compositionally biased region" description="Polar residues" evidence="4">
    <location>
        <begin position="356"/>
        <end position="366"/>
    </location>
</feature>
<proteinExistence type="inferred from homology"/>
<evidence type="ECO:0000256" key="4">
    <source>
        <dbReference type="SAM" id="MobiDB-lite"/>
    </source>
</evidence>
<feature type="compositionally biased region" description="Low complexity" evidence="4">
    <location>
        <begin position="210"/>
        <end position="227"/>
    </location>
</feature>
<feature type="compositionally biased region" description="Low complexity" evidence="4">
    <location>
        <begin position="754"/>
        <end position="802"/>
    </location>
</feature>
<feature type="compositionally biased region" description="Pro residues" evidence="4">
    <location>
        <begin position="140"/>
        <end position="172"/>
    </location>
</feature>
<feature type="region of interest" description="Disordered" evidence="4">
    <location>
        <begin position="529"/>
        <end position="634"/>
    </location>
</feature>
<dbReference type="HAMAP" id="MF_01478">
    <property type="entry name" value="Ribosomal_L12_arch"/>
    <property type="match status" value="1"/>
</dbReference>
<feature type="region of interest" description="Disordered" evidence="4">
    <location>
        <begin position="399"/>
        <end position="426"/>
    </location>
</feature>
<dbReference type="Proteomes" id="UP000815677">
    <property type="component" value="Unassembled WGS sequence"/>
</dbReference>
<evidence type="ECO:0000313" key="5">
    <source>
        <dbReference type="EMBL" id="GAT46739.1"/>
    </source>
</evidence>
<feature type="region of interest" description="Disordered" evidence="4">
    <location>
        <begin position="281"/>
        <end position="373"/>
    </location>
</feature>
<feature type="region of interest" description="Disordered" evidence="4">
    <location>
        <begin position="446"/>
        <end position="508"/>
    </location>
</feature>
<accession>A0ABQ0L6G6</accession>
<dbReference type="InterPro" id="IPR038716">
    <property type="entry name" value="P1/P2_N_sf"/>
</dbReference>
<reference evidence="5" key="1">
    <citation type="submission" date="2014-09" db="EMBL/GenBank/DDBJ databases">
        <title>Genome sequence of the luminous mushroom Mycena chlorophos for searching fungal bioluminescence genes.</title>
        <authorList>
            <person name="Tanaka Y."/>
            <person name="Kasuga D."/>
            <person name="Oba Y."/>
            <person name="Hase S."/>
            <person name="Sato K."/>
            <person name="Oba Y."/>
            <person name="Sakakibara Y."/>
        </authorList>
    </citation>
    <scope>NUCLEOTIDE SEQUENCE</scope>
</reference>
<evidence type="ECO:0000256" key="2">
    <source>
        <dbReference type="ARBA" id="ARBA00022980"/>
    </source>
</evidence>
<protein>
    <submittedName>
        <fullName evidence="5">Ribosomal protein 60S</fullName>
    </submittedName>
</protein>